<dbReference type="AlphaFoldDB" id="A0AAN6MMR6"/>
<evidence type="ECO:0000313" key="3">
    <source>
        <dbReference type="Proteomes" id="UP001303889"/>
    </source>
</evidence>
<keyword evidence="1" id="KW-0732">Signal</keyword>
<reference evidence="2" key="1">
    <citation type="journal article" date="2023" name="Mol. Phylogenet. Evol.">
        <title>Genome-scale phylogeny and comparative genomics of the fungal order Sordariales.</title>
        <authorList>
            <person name="Hensen N."/>
            <person name="Bonometti L."/>
            <person name="Westerberg I."/>
            <person name="Brannstrom I.O."/>
            <person name="Guillou S."/>
            <person name="Cros-Aarteil S."/>
            <person name="Calhoun S."/>
            <person name="Haridas S."/>
            <person name="Kuo A."/>
            <person name="Mondo S."/>
            <person name="Pangilinan J."/>
            <person name="Riley R."/>
            <person name="LaButti K."/>
            <person name="Andreopoulos B."/>
            <person name="Lipzen A."/>
            <person name="Chen C."/>
            <person name="Yan M."/>
            <person name="Daum C."/>
            <person name="Ng V."/>
            <person name="Clum A."/>
            <person name="Steindorff A."/>
            <person name="Ohm R.A."/>
            <person name="Martin F."/>
            <person name="Silar P."/>
            <person name="Natvig D.O."/>
            <person name="Lalanne C."/>
            <person name="Gautier V."/>
            <person name="Ament-Velasquez S.L."/>
            <person name="Kruys A."/>
            <person name="Hutchinson M.I."/>
            <person name="Powell A.J."/>
            <person name="Barry K."/>
            <person name="Miller A.N."/>
            <person name="Grigoriev I.V."/>
            <person name="Debuchy R."/>
            <person name="Gladieux P."/>
            <person name="Hiltunen Thoren M."/>
            <person name="Johannesson H."/>
        </authorList>
    </citation>
    <scope>NUCLEOTIDE SEQUENCE</scope>
    <source>
        <strain evidence="2">CBS 103.79</strain>
    </source>
</reference>
<organism evidence="2 3">
    <name type="scientific">Staphylotrichum tortipilum</name>
    <dbReference type="NCBI Taxonomy" id="2831512"/>
    <lineage>
        <taxon>Eukaryota</taxon>
        <taxon>Fungi</taxon>
        <taxon>Dikarya</taxon>
        <taxon>Ascomycota</taxon>
        <taxon>Pezizomycotina</taxon>
        <taxon>Sordariomycetes</taxon>
        <taxon>Sordariomycetidae</taxon>
        <taxon>Sordariales</taxon>
        <taxon>Chaetomiaceae</taxon>
        <taxon>Staphylotrichum</taxon>
    </lineage>
</organism>
<feature type="chain" id="PRO_5042810568" evidence="1">
    <location>
        <begin position="21"/>
        <end position="251"/>
    </location>
</feature>
<name>A0AAN6MMR6_9PEZI</name>
<evidence type="ECO:0000313" key="2">
    <source>
        <dbReference type="EMBL" id="KAK3902802.1"/>
    </source>
</evidence>
<dbReference type="Proteomes" id="UP001303889">
    <property type="component" value="Unassembled WGS sequence"/>
</dbReference>
<reference evidence="2" key="2">
    <citation type="submission" date="2023-05" db="EMBL/GenBank/DDBJ databases">
        <authorList>
            <consortium name="Lawrence Berkeley National Laboratory"/>
            <person name="Steindorff A."/>
            <person name="Hensen N."/>
            <person name="Bonometti L."/>
            <person name="Westerberg I."/>
            <person name="Brannstrom I.O."/>
            <person name="Guillou S."/>
            <person name="Cros-Aarteil S."/>
            <person name="Calhoun S."/>
            <person name="Haridas S."/>
            <person name="Kuo A."/>
            <person name="Mondo S."/>
            <person name="Pangilinan J."/>
            <person name="Riley R."/>
            <person name="Labutti K."/>
            <person name="Andreopoulos B."/>
            <person name="Lipzen A."/>
            <person name="Chen C."/>
            <person name="Yanf M."/>
            <person name="Daum C."/>
            <person name="Ng V."/>
            <person name="Clum A."/>
            <person name="Ohm R."/>
            <person name="Martin F."/>
            <person name="Silar P."/>
            <person name="Natvig D."/>
            <person name="Lalanne C."/>
            <person name="Gautier V."/>
            <person name="Ament-Velasquez S.L."/>
            <person name="Kruys A."/>
            <person name="Hutchinson M.I."/>
            <person name="Powell A.J."/>
            <person name="Barry K."/>
            <person name="Miller A.N."/>
            <person name="Grigoriev I.V."/>
            <person name="Debuchy R."/>
            <person name="Gladieux P."/>
            <person name="Thoren M.H."/>
            <person name="Johannesson H."/>
        </authorList>
    </citation>
    <scope>NUCLEOTIDE SEQUENCE</scope>
    <source>
        <strain evidence="2">CBS 103.79</strain>
    </source>
</reference>
<feature type="signal peptide" evidence="1">
    <location>
        <begin position="1"/>
        <end position="20"/>
    </location>
</feature>
<gene>
    <name evidence="2" type="ORF">C8A05DRAFT_33457</name>
</gene>
<sequence length="251" mass="27577">MKPTVFLPYLLLDAARFAQALVTRKEPVPVKPPSGHGHYATYVFPEFDLELDWYSEGHTGPPSVIVINNTASSIQPRSLHVPFPSSRSSRSPVPLEERSLADDVCGYFSGCVQKAFNSEAVATMARGRIATWRWCEAFYHGNLDYFRRNNYEKIRDGVFLGLALGFATNIISTAFGNAYLNGQAGQAHYPTNDMCNKKDNLEAAALDFAAAGYQFCMAIKTYQGTLKAATHFTSGTVTGDERIIDGAVNLS</sequence>
<evidence type="ECO:0000256" key="1">
    <source>
        <dbReference type="SAM" id="SignalP"/>
    </source>
</evidence>
<feature type="non-terminal residue" evidence="2">
    <location>
        <position position="251"/>
    </location>
</feature>
<accession>A0AAN6MMR6</accession>
<comment type="caution">
    <text evidence="2">The sequence shown here is derived from an EMBL/GenBank/DDBJ whole genome shotgun (WGS) entry which is preliminary data.</text>
</comment>
<keyword evidence="3" id="KW-1185">Reference proteome</keyword>
<dbReference type="EMBL" id="MU855485">
    <property type="protein sequence ID" value="KAK3902802.1"/>
    <property type="molecule type" value="Genomic_DNA"/>
</dbReference>
<protein>
    <submittedName>
        <fullName evidence="2">Uncharacterized protein</fullName>
    </submittedName>
</protein>
<proteinExistence type="predicted"/>